<dbReference type="Proteomes" id="UP000248021">
    <property type="component" value="Unassembled WGS sequence"/>
</dbReference>
<reference evidence="2 3" key="1">
    <citation type="submission" date="2018-05" db="EMBL/GenBank/DDBJ databases">
        <title>Genomic Encyclopedia of Type Strains, Phase IV (KMG-IV): sequencing the most valuable type-strain genomes for metagenomic binning, comparative biology and taxonomic classification.</title>
        <authorList>
            <person name="Goeker M."/>
        </authorList>
    </citation>
    <scope>NUCLEOTIDE SEQUENCE [LARGE SCALE GENOMIC DNA]</scope>
    <source>
        <strain evidence="2 3">DSM 6462</strain>
    </source>
</reference>
<proteinExistence type="predicted"/>
<dbReference type="AlphaFoldDB" id="A0A2V3TTR4"/>
<accession>A0A2V3TTR4</accession>
<keyword evidence="3" id="KW-1185">Reference proteome</keyword>
<evidence type="ECO:0000313" key="3">
    <source>
        <dbReference type="Proteomes" id="UP000248021"/>
    </source>
</evidence>
<feature type="chain" id="PRO_5015988327" evidence="1">
    <location>
        <begin position="22"/>
        <end position="236"/>
    </location>
</feature>
<organism evidence="2 3">
    <name type="scientific">Chelatococcus asaccharovorans</name>
    <dbReference type="NCBI Taxonomy" id="28210"/>
    <lineage>
        <taxon>Bacteria</taxon>
        <taxon>Pseudomonadati</taxon>
        <taxon>Pseudomonadota</taxon>
        <taxon>Alphaproteobacteria</taxon>
        <taxon>Hyphomicrobiales</taxon>
        <taxon>Chelatococcaceae</taxon>
        <taxon>Chelatococcus</taxon>
    </lineage>
</organism>
<evidence type="ECO:0000313" key="2">
    <source>
        <dbReference type="EMBL" id="PXW51167.1"/>
    </source>
</evidence>
<dbReference type="EMBL" id="QJJK01000021">
    <property type="protein sequence ID" value="PXW51167.1"/>
    <property type="molecule type" value="Genomic_DNA"/>
</dbReference>
<name>A0A2V3TTR4_9HYPH</name>
<comment type="caution">
    <text evidence="2">The sequence shown here is derived from an EMBL/GenBank/DDBJ whole genome shotgun (WGS) entry which is preliminary data.</text>
</comment>
<sequence>MHRVLMVVTALSLAGAMEAKAAGASTKPPLSGWATAAGVGSKTGSAFDRVNEIANEALQLTTSSEPAPAPTPERIQAAGGVAQLLPPIGSGDGAEKVTQYEVNIDPPAGAPYVARATISFAGDRPVTLYVLKKPIVQRGAPDQDGANTAGQIITDIVGLSTGETARTSTAGGNPTIACIAKPIAKDRNATCSVSLPGIPILLTGTYSRRNDSDPAFDRATHSRLVAIYNRLRLPTP</sequence>
<evidence type="ECO:0000256" key="1">
    <source>
        <dbReference type="SAM" id="SignalP"/>
    </source>
</evidence>
<protein>
    <submittedName>
        <fullName evidence="2">Uncharacterized protein</fullName>
    </submittedName>
</protein>
<keyword evidence="1" id="KW-0732">Signal</keyword>
<gene>
    <name evidence="2" type="ORF">C7450_12158</name>
</gene>
<feature type="signal peptide" evidence="1">
    <location>
        <begin position="1"/>
        <end position="21"/>
    </location>
</feature>